<dbReference type="Proteomes" id="UP001159042">
    <property type="component" value="Unassembled WGS sequence"/>
</dbReference>
<feature type="compositionally biased region" description="Low complexity" evidence="1">
    <location>
        <begin position="139"/>
        <end position="149"/>
    </location>
</feature>
<accession>A0AAV8VLU3</accession>
<evidence type="ECO:0000313" key="4">
    <source>
        <dbReference type="Proteomes" id="UP001159042"/>
    </source>
</evidence>
<name>A0AAV8VLU3_9CUCU</name>
<organism evidence="3 4">
    <name type="scientific">Exocentrus adspersus</name>
    <dbReference type="NCBI Taxonomy" id="1586481"/>
    <lineage>
        <taxon>Eukaryota</taxon>
        <taxon>Metazoa</taxon>
        <taxon>Ecdysozoa</taxon>
        <taxon>Arthropoda</taxon>
        <taxon>Hexapoda</taxon>
        <taxon>Insecta</taxon>
        <taxon>Pterygota</taxon>
        <taxon>Neoptera</taxon>
        <taxon>Endopterygota</taxon>
        <taxon>Coleoptera</taxon>
        <taxon>Polyphaga</taxon>
        <taxon>Cucujiformia</taxon>
        <taxon>Chrysomeloidea</taxon>
        <taxon>Cerambycidae</taxon>
        <taxon>Lamiinae</taxon>
        <taxon>Acanthocinini</taxon>
        <taxon>Exocentrus</taxon>
    </lineage>
</organism>
<keyword evidence="2" id="KW-0732">Signal</keyword>
<feature type="signal peptide" evidence="2">
    <location>
        <begin position="1"/>
        <end position="18"/>
    </location>
</feature>
<feature type="compositionally biased region" description="Basic and acidic residues" evidence="1">
    <location>
        <begin position="114"/>
        <end position="138"/>
    </location>
</feature>
<comment type="caution">
    <text evidence="3">The sequence shown here is derived from an EMBL/GenBank/DDBJ whole genome shotgun (WGS) entry which is preliminary data.</text>
</comment>
<feature type="region of interest" description="Disordered" evidence="1">
    <location>
        <begin position="114"/>
        <end position="187"/>
    </location>
</feature>
<evidence type="ECO:0000313" key="3">
    <source>
        <dbReference type="EMBL" id="KAJ8915104.1"/>
    </source>
</evidence>
<protein>
    <submittedName>
        <fullName evidence="3">Uncharacterized protein</fullName>
    </submittedName>
</protein>
<dbReference type="AlphaFoldDB" id="A0AAV8VLU3"/>
<gene>
    <name evidence="3" type="ORF">NQ315_000356</name>
</gene>
<feature type="region of interest" description="Disordered" evidence="1">
    <location>
        <begin position="28"/>
        <end position="49"/>
    </location>
</feature>
<sequence length="286" mass="32793">MCFKFAVLALTCLGGLTAQPMAIKEKRHVDGSQTNDLEPAASHHEDPHEAIQASSKYFQDIYMAMEKPNELQFGHVAENPNNWEQRFEKINLDSLQRQGKVRWGDKDGGYGEHYWDYNHGGHDGDHHHHEEEETKHEPQYAAPQVQPQQAEHRVQESRQAPAYAASGVKPQQARYRQESRQSPVYAAPQAKYRQESKVVPAYAVANNQRGKREGLLGDVEFINDNARSLILDGNAQKHGGNYRRADDYRGKREQHVINEEDLVFESDKGTFLDRKTGIEYELRPIY</sequence>
<reference evidence="3 4" key="1">
    <citation type="journal article" date="2023" name="Insect Mol. Biol.">
        <title>Genome sequencing provides insights into the evolution of gene families encoding plant cell wall-degrading enzymes in longhorned beetles.</title>
        <authorList>
            <person name="Shin N.R."/>
            <person name="Okamura Y."/>
            <person name="Kirsch R."/>
            <person name="Pauchet Y."/>
        </authorList>
    </citation>
    <scope>NUCLEOTIDE SEQUENCE [LARGE SCALE GENOMIC DNA]</scope>
    <source>
        <strain evidence="3">EAD_L_NR</strain>
    </source>
</reference>
<evidence type="ECO:0000256" key="1">
    <source>
        <dbReference type="SAM" id="MobiDB-lite"/>
    </source>
</evidence>
<evidence type="ECO:0000256" key="2">
    <source>
        <dbReference type="SAM" id="SignalP"/>
    </source>
</evidence>
<dbReference type="EMBL" id="JANEYG010000057">
    <property type="protein sequence ID" value="KAJ8915104.1"/>
    <property type="molecule type" value="Genomic_DNA"/>
</dbReference>
<feature type="chain" id="PRO_5044023905" evidence="2">
    <location>
        <begin position="19"/>
        <end position="286"/>
    </location>
</feature>
<keyword evidence="4" id="KW-1185">Reference proteome</keyword>
<proteinExistence type="predicted"/>